<name>A0ACB9KRR5_BAUVA</name>
<dbReference type="EMBL" id="CM039438">
    <property type="protein sequence ID" value="KAI4299898.1"/>
    <property type="molecule type" value="Genomic_DNA"/>
</dbReference>
<gene>
    <name evidence="1" type="ORF">L6164_033319</name>
</gene>
<keyword evidence="2" id="KW-1185">Reference proteome</keyword>
<proteinExistence type="predicted"/>
<protein>
    <submittedName>
        <fullName evidence="1">Uncharacterized protein</fullName>
    </submittedName>
</protein>
<evidence type="ECO:0000313" key="1">
    <source>
        <dbReference type="EMBL" id="KAI4299898.1"/>
    </source>
</evidence>
<evidence type="ECO:0000313" key="2">
    <source>
        <dbReference type="Proteomes" id="UP000828941"/>
    </source>
</evidence>
<accession>A0ACB9KRR5</accession>
<dbReference type="Proteomes" id="UP000828941">
    <property type="component" value="Chromosome 13"/>
</dbReference>
<reference evidence="1 2" key="1">
    <citation type="journal article" date="2022" name="DNA Res.">
        <title>Chromosomal-level genome assembly of the orchid tree Bauhinia variegata (Leguminosae; Cercidoideae) supports the allotetraploid origin hypothesis of Bauhinia.</title>
        <authorList>
            <person name="Zhong Y."/>
            <person name="Chen Y."/>
            <person name="Zheng D."/>
            <person name="Pang J."/>
            <person name="Liu Y."/>
            <person name="Luo S."/>
            <person name="Meng S."/>
            <person name="Qian L."/>
            <person name="Wei D."/>
            <person name="Dai S."/>
            <person name="Zhou R."/>
        </authorList>
    </citation>
    <scope>NUCLEOTIDE SEQUENCE [LARGE SCALE GENOMIC DNA]</scope>
    <source>
        <strain evidence="1">BV-YZ2020</strain>
    </source>
</reference>
<organism evidence="1 2">
    <name type="scientific">Bauhinia variegata</name>
    <name type="common">Purple orchid tree</name>
    <name type="synonym">Phanera variegata</name>
    <dbReference type="NCBI Taxonomy" id="167791"/>
    <lineage>
        <taxon>Eukaryota</taxon>
        <taxon>Viridiplantae</taxon>
        <taxon>Streptophyta</taxon>
        <taxon>Embryophyta</taxon>
        <taxon>Tracheophyta</taxon>
        <taxon>Spermatophyta</taxon>
        <taxon>Magnoliopsida</taxon>
        <taxon>eudicotyledons</taxon>
        <taxon>Gunneridae</taxon>
        <taxon>Pentapetalae</taxon>
        <taxon>rosids</taxon>
        <taxon>fabids</taxon>
        <taxon>Fabales</taxon>
        <taxon>Fabaceae</taxon>
        <taxon>Cercidoideae</taxon>
        <taxon>Cercideae</taxon>
        <taxon>Bauhiniinae</taxon>
        <taxon>Bauhinia</taxon>
    </lineage>
</organism>
<comment type="caution">
    <text evidence="1">The sequence shown here is derived from an EMBL/GenBank/DDBJ whole genome shotgun (WGS) entry which is preliminary data.</text>
</comment>
<sequence length="280" mass="31250">MFGTIEIKWFDQIRTEDDADVSSFLAACNEVDDCYDPLDPEGNITVTFDIYQRMDDAYLAKITIENYYQYRQVDKPGWKLGWVWANDEVIWSMSGAFATDKGNCSSYTFETPHSCKKNPVIAELGPDAAPENRSEHCCHGGLLSAGAVDPFKSFTSFDLKVGRLGNNSLGQAPNNLTFMDGYSCGPFLDTSPTVSLDLGGQRKIPAMSKFSVAYEQHIYTNNRPKTSARNKVVICSLILTPESMGFSFAMAFKESPYTFLLIKSSHENFKASQNTKQIAY</sequence>